<protein>
    <recommendedName>
        <fullName evidence="10">NB-ARC domain-containing protein</fullName>
    </recommendedName>
</protein>
<comment type="caution">
    <text evidence="8">The sequence shown here is derived from an EMBL/GenBank/DDBJ whole genome shotgun (WGS) entry which is preliminary data.</text>
</comment>
<dbReference type="FunFam" id="1.10.10.10:FF:000322">
    <property type="entry name" value="Probable disease resistance protein At1g63360"/>
    <property type="match status" value="1"/>
</dbReference>
<sequence>MEFFSFTPADQTMYRVIGELASQLAGKKTCTEVCRQVQRTKEKLESIKIILEVESEEEQLSESVKNWVKQVIDLAKLIEDVLEEYFLHKLGSGHQLGSFNFLRQAGRLIGKLNSHSGLFFTSENIIAVSRKIKERCRIYNLVERGSGSRTTIVERYHPQFASPFLDKCIVGIDSATNDLIQRLMDRDSRRAVISLVGAGGIGKTTLARKVINNEVVRRHFGFCAWINVSPSYKVEELLKIIIEEICPTGRCYVGEVDMLQGQELISILRKCLQSKRYMIVFDGICQQEFWNVMKDALPDNGNGSRIIVTTHCDTIAASCKESLVDHVHKVEPLSETASWELFCSIAFKCDTERHCPLVLEKLALQILRLCEGFPLAIVAIAGLLSTKESTVSEWQKQLDILSFALISDPHLSNVSKIVSFCFDDLSSALQSCFLFFSSFPNNTLITSDDLSKLWIAEGFIKEERGETLEEVAEEYLHELIQRNLVGACKLFNGVENYFPAPGLMHEITQVKADEFSFSQSWNDESASFSAQGRHLSMYSDVHNDNVLKGVRCIKIVDCPQTVKGTQNLEQLGKAVVSELPAEILHLLHASMESIYDLQSPSLYTSDKGEHTDFVSILSPSHRLRRLVLCGRLQKLQAEISSLHSLRMVSLRNTRLTDDPLKYLGGLPNLRSLMLYQAYEGEQLHFEEGGFQKLKLLVLRELQGLKVLNIEQGALPLLEKLKIGASPLLNVPYCIQHLENLKVLACNDMPIEFVLSMQPDGGTDYWKVAHVPSIQFWYRVGVQKYVSYMLGESGLLEHLCITRHDIQYYSQDDDDSASTSTSIVTWHDVCRSSFSSDQGSAFSDDIEE</sequence>
<feature type="domain" description="Disease resistance N-terminal" evidence="5">
    <location>
        <begin position="18"/>
        <end position="93"/>
    </location>
</feature>
<dbReference type="InterPro" id="IPR002182">
    <property type="entry name" value="NB-ARC"/>
</dbReference>
<dbReference type="PRINTS" id="PR00364">
    <property type="entry name" value="DISEASERSIST"/>
</dbReference>
<dbReference type="InterPro" id="IPR027417">
    <property type="entry name" value="P-loop_NTPase"/>
</dbReference>
<evidence type="ECO:0000313" key="9">
    <source>
        <dbReference type="Proteomes" id="UP001187192"/>
    </source>
</evidence>
<dbReference type="InterPro" id="IPR058922">
    <property type="entry name" value="WHD_DRP"/>
</dbReference>
<dbReference type="Pfam" id="PF23559">
    <property type="entry name" value="WHD_DRP"/>
    <property type="match status" value="1"/>
</dbReference>
<evidence type="ECO:0000256" key="3">
    <source>
        <dbReference type="ARBA" id="ARBA00022821"/>
    </source>
</evidence>
<keyword evidence="9" id="KW-1185">Reference proteome</keyword>
<dbReference type="AlphaFoldDB" id="A0AA88DZF5"/>
<evidence type="ECO:0000256" key="1">
    <source>
        <dbReference type="ARBA" id="ARBA00022737"/>
    </source>
</evidence>
<keyword evidence="2" id="KW-0547">Nucleotide-binding</keyword>
<dbReference type="Gene3D" id="1.20.5.4130">
    <property type="match status" value="1"/>
</dbReference>
<feature type="domain" description="Disease resistance R13L4/SHOC-2-like LRR" evidence="7">
    <location>
        <begin position="559"/>
        <end position="724"/>
    </location>
</feature>
<dbReference type="InterPro" id="IPR036388">
    <property type="entry name" value="WH-like_DNA-bd_sf"/>
</dbReference>
<feature type="domain" description="NB-ARC" evidence="4">
    <location>
        <begin position="175"/>
        <end position="349"/>
    </location>
</feature>
<dbReference type="Gene3D" id="1.10.10.10">
    <property type="entry name" value="Winged helix-like DNA-binding domain superfamily/Winged helix DNA-binding domain"/>
    <property type="match status" value="1"/>
</dbReference>
<proteinExistence type="predicted"/>
<name>A0AA88DZF5_FICCA</name>
<dbReference type="InterPro" id="IPR044974">
    <property type="entry name" value="Disease_R_plants"/>
</dbReference>
<gene>
    <name evidence="8" type="ORF">TIFTF001_033841</name>
</gene>
<evidence type="ECO:0000259" key="5">
    <source>
        <dbReference type="Pfam" id="PF18052"/>
    </source>
</evidence>
<dbReference type="EMBL" id="BTGU01000194">
    <property type="protein sequence ID" value="GMN64781.1"/>
    <property type="molecule type" value="Genomic_DNA"/>
</dbReference>
<dbReference type="InterPro" id="IPR055414">
    <property type="entry name" value="LRR_R13L4/SHOC2-like"/>
</dbReference>
<dbReference type="SUPFAM" id="SSF52540">
    <property type="entry name" value="P-loop containing nucleoside triphosphate hydrolases"/>
    <property type="match status" value="1"/>
</dbReference>
<keyword evidence="3" id="KW-0611">Plant defense</keyword>
<organism evidence="8 9">
    <name type="scientific">Ficus carica</name>
    <name type="common">Common fig</name>
    <dbReference type="NCBI Taxonomy" id="3494"/>
    <lineage>
        <taxon>Eukaryota</taxon>
        <taxon>Viridiplantae</taxon>
        <taxon>Streptophyta</taxon>
        <taxon>Embryophyta</taxon>
        <taxon>Tracheophyta</taxon>
        <taxon>Spermatophyta</taxon>
        <taxon>Magnoliopsida</taxon>
        <taxon>eudicotyledons</taxon>
        <taxon>Gunneridae</taxon>
        <taxon>Pentapetalae</taxon>
        <taxon>rosids</taxon>
        <taxon>fabids</taxon>
        <taxon>Rosales</taxon>
        <taxon>Moraceae</taxon>
        <taxon>Ficeae</taxon>
        <taxon>Ficus</taxon>
    </lineage>
</organism>
<keyword evidence="1" id="KW-0677">Repeat</keyword>
<evidence type="ECO:0000259" key="4">
    <source>
        <dbReference type="Pfam" id="PF00931"/>
    </source>
</evidence>
<dbReference type="SUPFAM" id="SSF52058">
    <property type="entry name" value="L domain-like"/>
    <property type="match status" value="1"/>
</dbReference>
<evidence type="ECO:0000256" key="2">
    <source>
        <dbReference type="ARBA" id="ARBA00022741"/>
    </source>
</evidence>
<dbReference type="Pfam" id="PF18052">
    <property type="entry name" value="Rx_N"/>
    <property type="match status" value="1"/>
</dbReference>
<evidence type="ECO:0008006" key="10">
    <source>
        <dbReference type="Google" id="ProtNLM"/>
    </source>
</evidence>
<dbReference type="InterPro" id="IPR032675">
    <property type="entry name" value="LRR_dom_sf"/>
</dbReference>
<dbReference type="PANTHER" id="PTHR23155">
    <property type="entry name" value="DISEASE RESISTANCE PROTEIN RP"/>
    <property type="match status" value="1"/>
</dbReference>
<dbReference type="InterPro" id="IPR041118">
    <property type="entry name" value="Rx_N"/>
</dbReference>
<feature type="domain" description="Disease resistance protein winged helix" evidence="6">
    <location>
        <begin position="439"/>
        <end position="506"/>
    </location>
</feature>
<dbReference type="FunFam" id="3.40.50.300:FF:001091">
    <property type="entry name" value="Probable disease resistance protein At1g61300"/>
    <property type="match status" value="1"/>
</dbReference>
<reference evidence="8" key="1">
    <citation type="submission" date="2023-07" db="EMBL/GenBank/DDBJ databases">
        <title>draft genome sequence of fig (Ficus carica).</title>
        <authorList>
            <person name="Takahashi T."/>
            <person name="Nishimura K."/>
        </authorList>
    </citation>
    <scope>NUCLEOTIDE SEQUENCE</scope>
</reference>
<dbReference type="Pfam" id="PF00931">
    <property type="entry name" value="NB-ARC"/>
    <property type="match status" value="1"/>
</dbReference>
<dbReference type="Gene3D" id="3.40.50.300">
    <property type="entry name" value="P-loop containing nucleotide triphosphate hydrolases"/>
    <property type="match status" value="1"/>
</dbReference>
<dbReference type="GO" id="GO:0043531">
    <property type="term" value="F:ADP binding"/>
    <property type="evidence" value="ECO:0007669"/>
    <property type="project" value="InterPro"/>
</dbReference>
<evidence type="ECO:0000259" key="6">
    <source>
        <dbReference type="Pfam" id="PF23559"/>
    </source>
</evidence>
<dbReference type="Pfam" id="PF23598">
    <property type="entry name" value="LRR_14"/>
    <property type="match status" value="1"/>
</dbReference>
<dbReference type="GO" id="GO:0098542">
    <property type="term" value="P:defense response to other organism"/>
    <property type="evidence" value="ECO:0007669"/>
    <property type="project" value="TreeGrafter"/>
</dbReference>
<evidence type="ECO:0000313" key="8">
    <source>
        <dbReference type="EMBL" id="GMN64781.1"/>
    </source>
</evidence>
<evidence type="ECO:0000259" key="7">
    <source>
        <dbReference type="Pfam" id="PF23598"/>
    </source>
</evidence>
<accession>A0AA88DZF5</accession>
<dbReference type="Gene3D" id="1.10.8.430">
    <property type="entry name" value="Helical domain of apoptotic protease-activating factors"/>
    <property type="match status" value="1"/>
</dbReference>
<dbReference type="Gene3D" id="3.80.10.10">
    <property type="entry name" value="Ribonuclease Inhibitor"/>
    <property type="match status" value="1"/>
</dbReference>
<dbReference type="InterPro" id="IPR042197">
    <property type="entry name" value="Apaf_helical"/>
</dbReference>
<dbReference type="Proteomes" id="UP001187192">
    <property type="component" value="Unassembled WGS sequence"/>
</dbReference>
<dbReference type="PANTHER" id="PTHR23155:SF1052">
    <property type="entry name" value="DISEASE RESISTANCE PROTEIN RPM1"/>
    <property type="match status" value="1"/>
</dbReference>